<evidence type="ECO:0000256" key="1">
    <source>
        <dbReference type="ARBA" id="ARBA00022729"/>
    </source>
</evidence>
<dbReference type="SUPFAM" id="SSF51445">
    <property type="entry name" value="(Trans)glycosidases"/>
    <property type="match status" value="1"/>
</dbReference>
<feature type="chain" id="PRO_5007506898" description="Glycosyl hydrolase-like 10 domain-containing protein" evidence="2">
    <location>
        <begin position="37"/>
        <end position="549"/>
    </location>
</feature>
<dbReference type="OrthoDB" id="9794671at2"/>
<name>A0A143BJL9_9BACT</name>
<dbReference type="InterPro" id="IPR003790">
    <property type="entry name" value="GHL10"/>
</dbReference>
<evidence type="ECO:0000256" key="2">
    <source>
        <dbReference type="SAM" id="SignalP"/>
    </source>
</evidence>
<organism evidence="4 5">
    <name type="scientific">Gemmatimonas phototrophica</name>
    <dbReference type="NCBI Taxonomy" id="1379270"/>
    <lineage>
        <taxon>Bacteria</taxon>
        <taxon>Pseudomonadati</taxon>
        <taxon>Gemmatimonadota</taxon>
        <taxon>Gemmatimonadia</taxon>
        <taxon>Gemmatimonadales</taxon>
        <taxon>Gemmatimonadaceae</taxon>
        <taxon>Gemmatimonas</taxon>
    </lineage>
</organism>
<sequence>MSLFSRIAFRPTASWPGRRLAALTLGVLLSAAPANAQLSPATNEPPTIPREFRGAWVASVANIDWPSKPGLTSWQQQAELLALLDRARELRLNAVLLQVRPAGDALYASKLEPWSSYLTGVEGRAPEPYYDPLAFAVREAHARGLELHAWFNPYRARHPSMTGSNARTHMVKTHPQWVKSYGKYLWMDPGEPGVLAHSVKVALDVVARYDVDGIHVDDYFYPYPETDSNKVEVPFPDSGSYARYRARGGMLGLSDWRRDNVDRYVEQVYRRTKALKPWVKVGISPFGIWRPGYPASVQGFDSYEKLAGDSRKWLREGWVDYFTPQLYWPIARPAQSYPVLLDWWIGENVKGRHMWPGHNSSRAGGGGAEWPLDELNNQIRATRATTARGQGATGDIFFSMRSLMPAQGARSPVSVGVLTQPPAPQQAALLADKLVAELYTEPALVPASPWLGKTAPAAPVATRHRNAASNEEIVHITPGARARWTTVRVLRDGVWRSWVLPASYSTLVIGDATASAAERVLVTAVDRNGRESTVTTVRPARSRARSGAR</sequence>
<dbReference type="Pfam" id="PF02638">
    <property type="entry name" value="GHL10"/>
    <property type="match status" value="1"/>
</dbReference>
<dbReference type="Proteomes" id="UP000076404">
    <property type="component" value="Chromosome"/>
</dbReference>
<gene>
    <name evidence="4" type="ORF">GEMMAAP_11545</name>
</gene>
<keyword evidence="5" id="KW-1185">Reference proteome</keyword>
<accession>A0A143BJL9</accession>
<dbReference type="PANTHER" id="PTHR43405">
    <property type="entry name" value="GLYCOSYL HYDROLASE DIGH"/>
    <property type="match status" value="1"/>
</dbReference>
<feature type="signal peptide" evidence="2">
    <location>
        <begin position="1"/>
        <end position="36"/>
    </location>
</feature>
<evidence type="ECO:0000313" key="4">
    <source>
        <dbReference type="EMBL" id="AMW05266.1"/>
    </source>
</evidence>
<dbReference type="eggNOG" id="COG1649">
    <property type="taxonomic scope" value="Bacteria"/>
</dbReference>
<dbReference type="AlphaFoldDB" id="A0A143BJL9"/>
<reference evidence="4 5" key="2">
    <citation type="journal article" date="2016" name="Environ. Microbiol. Rep.">
        <title>Metagenomic evidence for the presence of phototrophic Gemmatimonadetes bacteria in diverse environments.</title>
        <authorList>
            <person name="Zeng Y."/>
            <person name="Baumbach J."/>
            <person name="Barbosa E.G."/>
            <person name="Azevedo V."/>
            <person name="Zhang C."/>
            <person name="Koblizek M."/>
        </authorList>
    </citation>
    <scope>NUCLEOTIDE SEQUENCE [LARGE SCALE GENOMIC DNA]</scope>
    <source>
        <strain evidence="4 5">AP64</strain>
    </source>
</reference>
<evidence type="ECO:0000313" key="5">
    <source>
        <dbReference type="Proteomes" id="UP000076404"/>
    </source>
</evidence>
<dbReference type="Gene3D" id="3.20.20.80">
    <property type="entry name" value="Glycosidases"/>
    <property type="match status" value="1"/>
</dbReference>
<evidence type="ECO:0000259" key="3">
    <source>
        <dbReference type="Pfam" id="PF02638"/>
    </source>
</evidence>
<feature type="domain" description="Glycosyl hydrolase-like 10" evidence="3">
    <location>
        <begin position="51"/>
        <end position="347"/>
    </location>
</feature>
<dbReference type="InterPro" id="IPR017853">
    <property type="entry name" value="GH"/>
</dbReference>
<dbReference type="EMBL" id="CP011454">
    <property type="protein sequence ID" value="AMW05266.1"/>
    <property type="molecule type" value="Genomic_DNA"/>
</dbReference>
<dbReference type="STRING" id="1379270.GEMMAAP_11545"/>
<protein>
    <recommendedName>
        <fullName evidence="3">Glycosyl hydrolase-like 10 domain-containing protein</fullName>
    </recommendedName>
</protein>
<reference evidence="4 5" key="1">
    <citation type="journal article" date="2014" name="Proc. Natl. Acad. Sci. U.S.A.">
        <title>Functional type 2 photosynthetic reaction centers found in the rare bacterial phylum Gemmatimonadetes.</title>
        <authorList>
            <person name="Zeng Y."/>
            <person name="Feng F."/>
            <person name="Medova H."/>
            <person name="Dean J."/>
            <person name="Koblizek M."/>
        </authorList>
    </citation>
    <scope>NUCLEOTIDE SEQUENCE [LARGE SCALE GENOMIC DNA]</scope>
    <source>
        <strain evidence="4 5">AP64</strain>
    </source>
</reference>
<dbReference type="RefSeq" id="WP_082821261.1">
    <property type="nucleotide sequence ID" value="NZ_CP011454.1"/>
</dbReference>
<dbReference type="PANTHER" id="PTHR43405:SF1">
    <property type="entry name" value="GLYCOSYL HYDROLASE DIGH"/>
    <property type="match status" value="1"/>
</dbReference>
<dbReference type="InterPro" id="IPR052177">
    <property type="entry name" value="Divisome_Glycosyl_Hydrolase"/>
</dbReference>
<keyword evidence="1 2" id="KW-0732">Signal</keyword>
<dbReference type="KEGG" id="gph:GEMMAAP_11545"/>
<proteinExistence type="predicted"/>